<dbReference type="OrthoDB" id="9772100at2"/>
<accession>A0A140E4H1</accession>
<dbReference type="Gene3D" id="2.10.70.100">
    <property type="match status" value="2"/>
</dbReference>
<dbReference type="GO" id="GO:0016020">
    <property type="term" value="C:membrane"/>
    <property type="evidence" value="ECO:0007669"/>
    <property type="project" value="UniProtKB-SubCell"/>
</dbReference>
<dbReference type="PANTHER" id="PTHR43304:SF1">
    <property type="entry name" value="PAC DOMAIN-CONTAINING PROTEIN"/>
    <property type="match status" value="1"/>
</dbReference>
<protein>
    <recommendedName>
        <fullName evidence="3">histidine kinase</fullName>
        <ecNumber evidence="3">2.7.13.3</ecNumber>
    </recommendedName>
</protein>
<feature type="domain" description="PAS" evidence="14">
    <location>
        <begin position="147"/>
        <end position="217"/>
    </location>
</feature>
<name>A0A140E4H1_9GAMM</name>
<evidence type="ECO:0000313" key="17">
    <source>
        <dbReference type="Proteomes" id="UP000030512"/>
    </source>
</evidence>
<evidence type="ECO:0000256" key="11">
    <source>
        <dbReference type="ARBA" id="ARBA00023012"/>
    </source>
</evidence>
<evidence type="ECO:0000256" key="13">
    <source>
        <dbReference type="SAM" id="Phobius"/>
    </source>
</evidence>
<proteinExistence type="predicted"/>
<feature type="domain" description="PAC" evidence="15">
    <location>
        <begin position="221"/>
        <end position="273"/>
    </location>
</feature>
<feature type="transmembrane region" description="Helical" evidence="13">
    <location>
        <begin position="103"/>
        <end position="124"/>
    </location>
</feature>
<dbReference type="PANTHER" id="PTHR43304">
    <property type="entry name" value="PHYTOCHROME-LIKE PROTEIN CPH1"/>
    <property type="match status" value="1"/>
</dbReference>
<dbReference type="PROSITE" id="PS50112">
    <property type="entry name" value="PAS"/>
    <property type="match status" value="3"/>
</dbReference>
<evidence type="ECO:0000259" key="14">
    <source>
        <dbReference type="PROSITE" id="PS50112"/>
    </source>
</evidence>
<dbReference type="InterPro" id="IPR000014">
    <property type="entry name" value="PAS"/>
</dbReference>
<evidence type="ECO:0000256" key="12">
    <source>
        <dbReference type="ARBA" id="ARBA00023136"/>
    </source>
</evidence>
<dbReference type="NCBIfam" id="TIGR00229">
    <property type="entry name" value="sensory_box"/>
    <property type="match status" value="3"/>
</dbReference>
<dbReference type="Gene3D" id="1.20.120.620">
    <property type="entry name" value="Backbone structure of the membrane domain of e. Coli histidine kinase receptor kdpd"/>
    <property type="match status" value="1"/>
</dbReference>
<keyword evidence="9" id="KW-0067">ATP-binding</keyword>
<keyword evidence="4" id="KW-0597">Phosphoprotein</keyword>
<feature type="transmembrane region" description="Helical" evidence="13">
    <location>
        <begin position="25"/>
        <end position="44"/>
    </location>
</feature>
<keyword evidence="11" id="KW-0902">Two-component regulatory system</keyword>
<keyword evidence="10 13" id="KW-1133">Transmembrane helix</keyword>
<evidence type="ECO:0000256" key="2">
    <source>
        <dbReference type="ARBA" id="ARBA00004141"/>
    </source>
</evidence>
<dbReference type="GO" id="GO:0000160">
    <property type="term" value="P:phosphorelay signal transduction system"/>
    <property type="evidence" value="ECO:0007669"/>
    <property type="project" value="UniProtKB-KW"/>
</dbReference>
<dbReference type="RefSeq" id="WP_062327436.1">
    <property type="nucleotide sequence ID" value="NZ_CP014476.1"/>
</dbReference>
<dbReference type="Pfam" id="PF13493">
    <property type="entry name" value="DUF4118"/>
    <property type="match status" value="1"/>
</dbReference>
<dbReference type="Pfam" id="PF13426">
    <property type="entry name" value="PAS_9"/>
    <property type="match status" value="1"/>
</dbReference>
<evidence type="ECO:0000256" key="8">
    <source>
        <dbReference type="ARBA" id="ARBA00022777"/>
    </source>
</evidence>
<dbReference type="Pfam" id="PF08447">
    <property type="entry name" value="PAS_3"/>
    <property type="match status" value="3"/>
</dbReference>
<keyword evidence="8" id="KW-0418">Kinase</keyword>
<feature type="domain" description="PAC" evidence="15">
    <location>
        <begin position="772"/>
        <end position="824"/>
    </location>
</feature>
<evidence type="ECO:0000256" key="3">
    <source>
        <dbReference type="ARBA" id="ARBA00012438"/>
    </source>
</evidence>
<keyword evidence="17" id="KW-1185">Reference proteome</keyword>
<dbReference type="PROSITE" id="PS50113">
    <property type="entry name" value="PAC"/>
    <property type="match status" value="4"/>
</dbReference>
<dbReference type="InterPro" id="IPR035965">
    <property type="entry name" value="PAS-like_dom_sf"/>
</dbReference>
<evidence type="ECO:0000256" key="4">
    <source>
        <dbReference type="ARBA" id="ARBA00022553"/>
    </source>
</evidence>
<dbReference type="STRING" id="1538553.JT25_002130"/>
<comment type="catalytic activity">
    <reaction evidence="1">
        <text>ATP + protein L-histidine = ADP + protein N-phospho-L-histidine.</text>
        <dbReference type="EC" id="2.7.13.3"/>
    </reaction>
</comment>
<dbReference type="InterPro" id="IPR000700">
    <property type="entry name" value="PAS-assoc_C"/>
</dbReference>
<dbReference type="InterPro" id="IPR038318">
    <property type="entry name" value="KdpD_sf"/>
</dbReference>
<evidence type="ECO:0000256" key="9">
    <source>
        <dbReference type="ARBA" id="ARBA00022840"/>
    </source>
</evidence>
<dbReference type="EMBL" id="CP014476">
    <property type="protein sequence ID" value="AMK75295.1"/>
    <property type="molecule type" value="Genomic_DNA"/>
</dbReference>
<keyword evidence="6 13" id="KW-0812">Transmembrane</keyword>
<evidence type="ECO:0000256" key="6">
    <source>
        <dbReference type="ARBA" id="ARBA00022692"/>
    </source>
</evidence>
<keyword evidence="5" id="KW-0808">Transferase</keyword>
<dbReference type="GO" id="GO:0004673">
    <property type="term" value="F:protein histidine kinase activity"/>
    <property type="evidence" value="ECO:0007669"/>
    <property type="project" value="UniProtKB-EC"/>
</dbReference>
<dbReference type="Proteomes" id="UP000030512">
    <property type="component" value="Chromosome"/>
</dbReference>
<keyword evidence="7" id="KW-0547">Nucleotide-binding</keyword>
<dbReference type="SMART" id="SM00091">
    <property type="entry name" value="PAS"/>
    <property type="match status" value="4"/>
</dbReference>
<dbReference type="InterPro" id="IPR001610">
    <property type="entry name" value="PAC"/>
</dbReference>
<evidence type="ECO:0000256" key="5">
    <source>
        <dbReference type="ARBA" id="ARBA00022679"/>
    </source>
</evidence>
<dbReference type="InterPro" id="IPR025201">
    <property type="entry name" value="KdpD_TM"/>
</dbReference>
<dbReference type="InterPro" id="IPR013655">
    <property type="entry name" value="PAS_fold_3"/>
</dbReference>
<dbReference type="GO" id="GO:0005524">
    <property type="term" value="F:ATP binding"/>
    <property type="evidence" value="ECO:0007669"/>
    <property type="project" value="UniProtKB-KW"/>
</dbReference>
<keyword evidence="12 13" id="KW-0472">Membrane</keyword>
<sequence length="881" mass="98647">MNGVELSSGAFSNLVRFRYQRRYRLAYLSAVVLSLVALVIRLYLPASFGERPLLLLFLFPVIVSAMLGGLGPGLWATAMVAFVTNYQLIPPYRSVAIASIYDVLQWTMLIANGILVSLFSEFLLRARQRENAHWQQLLQTRDKLRFSETLFQATFENAAMGLSILAPDGSWLKVNRKFCDIVGYSREELIGRRFADITCPDEQSTDADFMQRMLAGELNHFSREKRFIRKDGSIDWISLNVSIVRKTDGSPDYFISAIEDIEQRKQAALALNASETALKVAQRLAGLGSWTWDLRTGKHNWSEQIYYLYGRDPNLPPADYDEVIRYFKPESRQRLHAAVALACSEGVPYECELELQGHGERCRWVVARGESLRDEHGNIVVLHGTVQDITQRKQAELALLDAQRAVLETQREAGLAALNLMEDAISARQDVEVANASLRESEEFKRAILDSVSANIAVLDRYGVIVAVNRPWQQVADDNADACGQSPELCGVGTNYLQVCLQASGQGTLEIFTGLSAVLEGRLPRFTYEYACRSGQQQRWFAMVVTPLGVAGGGAVVSHTNITERKLAETALVESEQRLRLAQTTANIGIWDWHIASGKVQWTSELEAMFGYAPGAFPGDYPTFSQRVHPEDLAELEQQRDSAVAAHLPFDLDYRVQLESGDIRWLNSKGGAHYDEMGKPTRVFGICIDITERKNTESELKLWAQAFENAEFGLAIADAQTNLFLAVNPVFAAERGYTTEELIGKPVMMVYPPDLIDQIKQRIEVLDTTCHGVFEAEHQRKDGSRFPVMLDVTIIKSSDGKSLRRVAYALDISDRKAAEAALRAQTDALQRFNRAMVGREMDMIALKQRINELSRQLGQEQPYPLAFLDGTEIAPQPDALP</sequence>
<evidence type="ECO:0000259" key="15">
    <source>
        <dbReference type="PROSITE" id="PS50113"/>
    </source>
</evidence>
<feature type="domain" description="PAC" evidence="15">
    <location>
        <begin position="650"/>
        <end position="702"/>
    </location>
</feature>
<dbReference type="EC" id="2.7.13.3" evidence="3"/>
<organism evidence="16 17">
    <name type="scientific">Methylomonas denitrificans</name>
    <dbReference type="NCBI Taxonomy" id="1538553"/>
    <lineage>
        <taxon>Bacteria</taxon>
        <taxon>Pseudomonadati</taxon>
        <taxon>Pseudomonadota</taxon>
        <taxon>Gammaproteobacteria</taxon>
        <taxon>Methylococcales</taxon>
        <taxon>Methylococcaceae</taxon>
        <taxon>Methylomonas</taxon>
    </lineage>
</organism>
<feature type="domain" description="PAC" evidence="15">
    <location>
        <begin position="349"/>
        <end position="401"/>
    </location>
</feature>
<dbReference type="SMART" id="SM00086">
    <property type="entry name" value="PAC"/>
    <property type="match status" value="5"/>
</dbReference>
<comment type="subcellular location">
    <subcellularLocation>
        <location evidence="2">Membrane</location>
        <topology evidence="2">Multi-pass membrane protein</topology>
    </subcellularLocation>
</comment>
<evidence type="ECO:0000256" key="7">
    <source>
        <dbReference type="ARBA" id="ARBA00022741"/>
    </source>
</evidence>
<dbReference type="CDD" id="cd00130">
    <property type="entry name" value="PAS"/>
    <property type="match status" value="3"/>
</dbReference>
<feature type="domain" description="PAS" evidence="14">
    <location>
        <begin position="699"/>
        <end position="764"/>
    </location>
</feature>
<evidence type="ECO:0000256" key="1">
    <source>
        <dbReference type="ARBA" id="ARBA00000085"/>
    </source>
</evidence>
<feature type="domain" description="PAS" evidence="14">
    <location>
        <begin position="575"/>
        <end position="647"/>
    </location>
</feature>
<dbReference type="AlphaFoldDB" id="A0A140E4H1"/>
<evidence type="ECO:0000256" key="10">
    <source>
        <dbReference type="ARBA" id="ARBA00022989"/>
    </source>
</evidence>
<gene>
    <name evidence="16" type="ORF">JT25_002130</name>
</gene>
<feature type="transmembrane region" description="Helical" evidence="13">
    <location>
        <begin position="56"/>
        <end position="83"/>
    </location>
</feature>
<dbReference type="SUPFAM" id="SSF55785">
    <property type="entry name" value="PYP-like sensor domain (PAS domain)"/>
    <property type="match status" value="5"/>
</dbReference>
<dbReference type="KEGG" id="mdn:JT25_002130"/>
<dbReference type="Gene3D" id="3.30.450.20">
    <property type="entry name" value="PAS domain"/>
    <property type="match status" value="5"/>
</dbReference>
<reference evidence="16 17" key="1">
    <citation type="journal article" date="2015" name="Environ. Microbiol.">
        <title>Methane oxidation coupled to nitrate reduction under hypoxia by the Gammaproteobacterium Methylomonas denitrificans, sp. nov. type strain FJG1.</title>
        <authorList>
            <person name="Kits K.D."/>
            <person name="Klotz M.G."/>
            <person name="Stein L.Y."/>
        </authorList>
    </citation>
    <scope>NUCLEOTIDE SEQUENCE [LARGE SCALE GENOMIC DNA]</scope>
    <source>
        <strain evidence="16 17">FJG1</strain>
    </source>
</reference>
<dbReference type="InterPro" id="IPR052162">
    <property type="entry name" value="Sensor_kinase/Photoreceptor"/>
</dbReference>
<evidence type="ECO:0000313" key="16">
    <source>
        <dbReference type="EMBL" id="AMK75295.1"/>
    </source>
</evidence>